<dbReference type="RefSeq" id="WP_173780659.1">
    <property type="nucleotide sequence ID" value="NZ_JABSNO010000051.1"/>
</dbReference>
<dbReference type="EMBL" id="JABSNO010000051">
    <property type="protein sequence ID" value="NRS94139.1"/>
    <property type="molecule type" value="Genomic_DNA"/>
</dbReference>
<dbReference type="Proteomes" id="UP000610746">
    <property type="component" value="Unassembled WGS sequence"/>
</dbReference>
<proteinExistence type="predicted"/>
<comment type="caution">
    <text evidence="1">The sequence shown here is derived from an EMBL/GenBank/DDBJ whole genome shotgun (WGS) entry which is preliminary data.</text>
</comment>
<keyword evidence="2" id="KW-1185">Reference proteome</keyword>
<organism evidence="1 2">
    <name type="scientific">Frigoriflavimonas asaccharolytica</name>
    <dbReference type="NCBI Taxonomy" id="2735899"/>
    <lineage>
        <taxon>Bacteria</taxon>
        <taxon>Pseudomonadati</taxon>
        <taxon>Bacteroidota</taxon>
        <taxon>Flavobacteriia</taxon>
        <taxon>Flavobacteriales</taxon>
        <taxon>Weeksellaceae</taxon>
        <taxon>Frigoriflavimonas</taxon>
    </lineage>
</organism>
<evidence type="ECO:0000313" key="1">
    <source>
        <dbReference type="EMBL" id="NRS94139.1"/>
    </source>
</evidence>
<name>A0A8J8GDA4_9FLAO</name>
<evidence type="ECO:0000313" key="2">
    <source>
        <dbReference type="Proteomes" id="UP000610746"/>
    </source>
</evidence>
<dbReference type="AlphaFoldDB" id="A0A8J8GDA4"/>
<protein>
    <submittedName>
        <fullName evidence="1">Uncharacterized protein</fullName>
    </submittedName>
</protein>
<reference evidence="1" key="1">
    <citation type="submission" date="2020-05" db="EMBL/GenBank/DDBJ databases">
        <title>Genomic Encyclopedia of Type Strains, Phase IV (KMG-V): Genome sequencing to study the core and pangenomes of soil and plant-associated prokaryotes.</title>
        <authorList>
            <person name="Whitman W."/>
        </authorList>
    </citation>
    <scope>NUCLEOTIDE SEQUENCE</scope>
    <source>
        <strain evidence="1">16F</strain>
    </source>
</reference>
<sequence length="499" mass="56967">MISSLNGALYFKIYAINMVDKKVEINFLTESDAYWSWKDELELDDYNDIKSKFSDERITDTKTATFDKKGEVLVPVDLSKIGKPKNFIRLNAMVKIIDEANEGEAQGFYMIHKDLTLLYPPATLPNLAENKGAVMVGREKISGGGSNCGGKFCITKESPNSELIREVNIRLAGFGGNVPTDEFTDYTEKMIKQLQRDYMKVAETGKICGNVLKAIDEFQLQRPLNFGEINCKCGKCAGFGKDRNSEEYQNTKILEKHRKYEYPGVDRSLLWCYRASIFYVNRDAQLNYKTKWVESGYRCHNHYIYIRDKTTNHCGKALDIHYNFLSNGKRADGNSDMNKVRKEIFMKYCGAKQDWNAGKDIFYLESFATTWVHVDVREFSQKYLTKNYFVKNSNELDGKSIVTLANELGFKDMCSCGGGSSANNNKKENGGNKYKWAHSAYGNMIAEAESSDNYNICNKTVKVAYQKNGKTHYKRVVKVVDDLILESLTLKEIQKKQTD</sequence>
<accession>A0A8J8GDA4</accession>
<gene>
    <name evidence="1" type="ORF">HNQ03_003244</name>
</gene>